<dbReference type="InterPro" id="IPR015797">
    <property type="entry name" value="NUDIX_hydrolase-like_dom_sf"/>
</dbReference>
<dbReference type="AlphaFoldDB" id="A0A0F9ZM65"/>
<dbReference type="Proteomes" id="UP000034778">
    <property type="component" value="Unassembled WGS sequence"/>
</dbReference>
<reference evidence="5 6" key="1">
    <citation type="journal article" date="2015" name="Nature">
        <title>rRNA introns, odd ribosomes, and small enigmatic genomes across a large radiation of phyla.</title>
        <authorList>
            <person name="Brown C.T."/>
            <person name="Hug L.A."/>
            <person name="Thomas B.C."/>
            <person name="Sharon I."/>
            <person name="Castelle C.J."/>
            <person name="Singh A."/>
            <person name="Wilkins M.J."/>
            <person name="Williams K.H."/>
            <person name="Banfield J.F."/>
        </authorList>
    </citation>
    <scope>NUCLEOTIDE SEQUENCE [LARGE SCALE GENOMIC DNA]</scope>
</reference>
<dbReference type="SUPFAM" id="SSF55811">
    <property type="entry name" value="Nudix"/>
    <property type="match status" value="1"/>
</dbReference>
<feature type="region of interest" description="Disordered" evidence="3">
    <location>
        <begin position="33"/>
        <end position="52"/>
    </location>
</feature>
<keyword evidence="2" id="KW-0378">Hydrolase</keyword>
<evidence type="ECO:0000256" key="2">
    <source>
        <dbReference type="ARBA" id="ARBA00022801"/>
    </source>
</evidence>
<evidence type="ECO:0000256" key="1">
    <source>
        <dbReference type="ARBA" id="ARBA00001946"/>
    </source>
</evidence>
<dbReference type="CDD" id="cd02883">
    <property type="entry name" value="NUDIX_Hydrolase"/>
    <property type="match status" value="1"/>
</dbReference>
<proteinExistence type="predicted"/>
<protein>
    <submittedName>
        <fullName evidence="5">MutT</fullName>
    </submittedName>
</protein>
<comment type="caution">
    <text evidence="5">The sequence shown here is derived from an EMBL/GenBank/DDBJ whole genome shotgun (WGS) entry which is preliminary data.</text>
</comment>
<dbReference type="Gene3D" id="3.90.79.10">
    <property type="entry name" value="Nucleoside Triphosphate Pyrophosphohydrolase"/>
    <property type="match status" value="1"/>
</dbReference>
<accession>A0A0F9ZM65</accession>
<evidence type="ECO:0000256" key="3">
    <source>
        <dbReference type="SAM" id="MobiDB-lite"/>
    </source>
</evidence>
<feature type="domain" description="Nudix hydrolase" evidence="4">
    <location>
        <begin position="8"/>
        <end position="136"/>
    </location>
</feature>
<dbReference type="InterPro" id="IPR000086">
    <property type="entry name" value="NUDIX_hydrolase_dom"/>
</dbReference>
<dbReference type="PANTHER" id="PTHR43046:SF14">
    <property type="entry name" value="MUTT_NUDIX FAMILY PROTEIN"/>
    <property type="match status" value="1"/>
</dbReference>
<dbReference type="PROSITE" id="PS51462">
    <property type="entry name" value="NUDIX"/>
    <property type="match status" value="1"/>
</dbReference>
<organism evidence="5 6">
    <name type="scientific">Candidatus Woesebacteria bacterium GW2011_GWB1_33_22</name>
    <dbReference type="NCBI Taxonomy" id="1618566"/>
    <lineage>
        <taxon>Bacteria</taxon>
        <taxon>Candidatus Woeseibacteriota</taxon>
    </lineage>
</organism>
<evidence type="ECO:0000259" key="4">
    <source>
        <dbReference type="PROSITE" id="PS51462"/>
    </source>
</evidence>
<dbReference type="EMBL" id="LBOW01000002">
    <property type="protein sequence ID" value="KKP45338.1"/>
    <property type="molecule type" value="Genomic_DNA"/>
</dbReference>
<name>A0A0F9ZM65_9BACT</name>
<dbReference type="GO" id="GO:0016787">
    <property type="term" value="F:hydrolase activity"/>
    <property type="evidence" value="ECO:0007669"/>
    <property type="project" value="UniProtKB-KW"/>
</dbReference>
<evidence type="ECO:0000313" key="6">
    <source>
        <dbReference type="Proteomes" id="UP000034778"/>
    </source>
</evidence>
<dbReference type="PANTHER" id="PTHR43046">
    <property type="entry name" value="GDP-MANNOSE MANNOSYL HYDROLASE"/>
    <property type="match status" value="1"/>
</dbReference>
<evidence type="ECO:0000313" key="5">
    <source>
        <dbReference type="EMBL" id="KKP45338.1"/>
    </source>
</evidence>
<comment type="cofactor">
    <cofactor evidence="1">
        <name>Mg(2+)</name>
        <dbReference type="ChEBI" id="CHEBI:18420"/>
    </cofactor>
</comment>
<dbReference type="STRING" id="1618566.UR35_C0002G0171"/>
<gene>
    <name evidence="5" type="ORF">UR35_C0002G0171</name>
</gene>
<dbReference type="Pfam" id="PF00293">
    <property type="entry name" value="NUDIX"/>
    <property type="match status" value="1"/>
</dbReference>
<sequence>MKELSRERLPVSVSAAVFIEDEQGRLLLLQQSSEKEGKRWGPPAGGMFPHEDPFENARRETREEIGVEIEFIDVLGIYTIGRGGTKTGIGFVFRARITIGKIKPTAGEIDNYKFFTPDEIKMLIDNDLLYKPEYNKQCIEDWINGLSFPLGVIRPLTKNFKRLQSNFTIYIFLKNFIITMNLSMRI</sequence>